<dbReference type="EMBL" id="FCOJ02000007">
    <property type="protein sequence ID" value="SAK50360.1"/>
    <property type="molecule type" value="Genomic_DNA"/>
</dbReference>
<dbReference type="AlphaFoldDB" id="A0A157ZXY6"/>
<accession>A0A157ZXY6</accession>
<dbReference type="Proteomes" id="UP000054596">
    <property type="component" value="Unassembled WGS sequence"/>
</dbReference>
<proteinExistence type="predicted"/>
<name>A0A157ZXY6_9BURK</name>
<evidence type="ECO:0000313" key="2">
    <source>
        <dbReference type="Proteomes" id="UP000054596"/>
    </source>
</evidence>
<keyword evidence="2" id="KW-1185">Reference proteome</keyword>
<dbReference type="OrthoDB" id="9883319at2"/>
<sequence>MRAAFSHHPPTLEGKISALVKADLHIVAGERRIADLKTLAGRAHSAEGLKTNVRLIEAIIQSVTCLRAYRAVIVDAVLHDQKIGECCPGTRDPVFQNPGPAGQLARAIDNALCRLVLCHGAQTAAEGHERRTYCYSEIEALRRELDSLGVDRLAVLPYIERSP</sequence>
<dbReference type="RefSeq" id="WP_086966417.1">
    <property type="nucleotide sequence ID" value="NZ_FCOJ02000007.1"/>
</dbReference>
<protein>
    <submittedName>
        <fullName evidence="1">Uncharacterized protein</fullName>
    </submittedName>
</protein>
<organism evidence="1 2">
    <name type="scientific">Caballeronia glebae</name>
    <dbReference type="NCBI Taxonomy" id="1777143"/>
    <lineage>
        <taxon>Bacteria</taxon>
        <taxon>Pseudomonadati</taxon>
        <taxon>Pseudomonadota</taxon>
        <taxon>Betaproteobacteria</taxon>
        <taxon>Burkholderiales</taxon>
        <taxon>Burkholderiaceae</taxon>
        <taxon>Caballeronia</taxon>
    </lineage>
</organism>
<gene>
    <name evidence="1" type="ORF">AWB82_01403</name>
</gene>
<evidence type="ECO:0000313" key="1">
    <source>
        <dbReference type="EMBL" id="SAK50360.1"/>
    </source>
</evidence>
<reference evidence="1" key="1">
    <citation type="submission" date="2016-01" db="EMBL/GenBank/DDBJ databases">
        <authorList>
            <person name="Peeters C."/>
        </authorList>
    </citation>
    <scope>NUCLEOTIDE SEQUENCE [LARGE SCALE GENOMIC DNA]</scope>
    <source>
        <strain evidence="1">LMG 29325</strain>
    </source>
</reference>
<comment type="caution">
    <text evidence="1">The sequence shown here is derived from an EMBL/GenBank/DDBJ whole genome shotgun (WGS) entry which is preliminary data.</text>
</comment>